<evidence type="ECO:0000256" key="3">
    <source>
        <dbReference type="ARBA" id="ARBA00022630"/>
    </source>
</evidence>
<dbReference type="Gene3D" id="2.40.110.10">
    <property type="entry name" value="Butyryl-CoA Dehydrogenase, subunit A, domain 2"/>
    <property type="match status" value="1"/>
</dbReference>
<dbReference type="EMBL" id="LBMM01016418">
    <property type="protein sequence ID" value="KMQ84431.1"/>
    <property type="molecule type" value="Genomic_DNA"/>
</dbReference>
<dbReference type="AlphaFoldDB" id="A0A0J7K2J8"/>
<evidence type="ECO:0000256" key="1">
    <source>
        <dbReference type="ARBA" id="ARBA00001974"/>
    </source>
</evidence>
<feature type="domain" description="Acyl-CoA oxidase C-alpha1" evidence="6">
    <location>
        <begin position="174"/>
        <end position="278"/>
    </location>
</feature>
<dbReference type="STRING" id="67767.A0A0J7K2J8"/>
<comment type="cofactor">
    <cofactor evidence="1">
        <name>FAD</name>
        <dbReference type="ChEBI" id="CHEBI:57692"/>
    </cofactor>
</comment>
<dbReference type="InterPro" id="IPR055060">
    <property type="entry name" value="ACOX_C_alpha1"/>
</dbReference>
<dbReference type="Gene3D" id="1.20.140.10">
    <property type="entry name" value="Butyryl-CoA Dehydrogenase, subunit A, domain 3"/>
    <property type="match status" value="1"/>
</dbReference>
<dbReference type="SUPFAM" id="SSF56645">
    <property type="entry name" value="Acyl-CoA dehydrogenase NM domain-like"/>
    <property type="match status" value="1"/>
</dbReference>
<protein>
    <submittedName>
        <fullName evidence="7">Peroxisomal acyl-coenzyme a oxidase 3</fullName>
    </submittedName>
</protein>
<keyword evidence="8" id="KW-1185">Reference proteome</keyword>
<feature type="domain" description="Acyl-CoA oxidase/dehydrogenase middle" evidence="5">
    <location>
        <begin position="33"/>
        <end position="142"/>
    </location>
</feature>
<name>A0A0J7K2J8_LASNI</name>
<gene>
    <name evidence="7" type="ORF">RF55_17760</name>
</gene>
<dbReference type="FunFam" id="2.40.110.10:FF:000005">
    <property type="entry name" value="Acyl-coenzyme A oxidase"/>
    <property type="match status" value="1"/>
</dbReference>
<dbReference type="OrthoDB" id="538336at2759"/>
<dbReference type="PANTHER" id="PTHR10909">
    <property type="entry name" value="ELECTRON TRANSPORT OXIDOREDUCTASE"/>
    <property type="match status" value="1"/>
</dbReference>
<evidence type="ECO:0000256" key="2">
    <source>
        <dbReference type="ARBA" id="ARBA00005189"/>
    </source>
</evidence>
<dbReference type="Pfam" id="PF22924">
    <property type="entry name" value="ACOX_C_alpha1"/>
    <property type="match status" value="1"/>
</dbReference>
<keyword evidence="4" id="KW-0274">FAD</keyword>
<sequence>MFSMVPSTLLALGTGQHHHLVGEFSSGNYLGVFALTEFSHGSNAKGMRTTATYDVATRSFILHTPDFEAAKCWAGGLGKCATHAVLFAQLITPDGVNHGLHVFIVPIRDLKTHLPLPGVTIGDMGEKIGLNGIDNGFMIFNKYSIPHTCLLNRTADVNEDGKYVLAIKDERKRYVRKQFGPMDKDDELPVIEYQAQQWRIFPHLAATYAIKIFSTMFYKKMVGFVMSRFTGEEENSSADLGLEIHALSSATKPLCSWIARDAIQDCRESCGGHGFLKSKCKILYKLVLF</sequence>
<dbReference type="Pfam" id="PF02770">
    <property type="entry name" value="Acyl-CoA_dh_M"/>
    <property type="match status" value="1"/>
</dbReference>
<dbReference type="SUPFAM" id="SSF47203">
    <property type="entry name" value="Acyl-CoA dehydrogenase C-terminal domain-like"/>
    <property type="match status" value="1"/>
</dbReference>
<comment type="pathway">
    <text evidence="2">Lipid metabolism.</text>
</comment>
<evidence type="ECO:0000256" key="4">
    <source>
        <dbReference type="ARBA" id="ARBA00022827"/>
    </source>
</evidence>
<proteinExistence type="predicted"/>
<keyword evidence="3" id="KW-0285">Flavoprotein</keyword>
<comment type="caution">
    <text evidence="7">The sequence shown here is derived from an EMBL/GenBank/DDBJ whole genome shotgun (WGS) entry which is preliminary data.</text>
</comment>
<dbReference type="GO" id="GO:0005504">
    <property type="term" value="F:fatty acid binding"/>
    <property type="evidence" value="ECO:0007669"/>
    <property type="project" value="TreeGrafter"/>
</dbReference>
<dbReference type="Proteomes" id="UP000036403">
    <property type="component" value="Unassembled WGS sequence"/>
</dbReference>
<dbReference type="InterPro" id="IPR036250">
    <property type="entry name" value="AcylCo_DH-like_C"/>
</dbReference>
<dbReference type="InterPro" id="IPR006091">
    <property type="entry name" value="Acyl-CoA_Oxase/DH_mid-dom"/>
</dbReference>
<dbReference type="InterPro" id="IPR012258">
    <property type="entry name" value="Acyl-CoA_oxidase"/>
</dbReference>
<dbReference type="PaxDb" id="67767-A0A0J7K2J8"/>
<dbReference type="InterPro" id="IPR009100">
    <property type="entry name" value="AcylCoA_DH/oxidase_NM_dom_sf"/>
</dbReference>
<dbReference type="GO" id="GO:0055088">
    <property type="term" value="P:lipid homeostasis"/>
    <property type="evidence" value="ECO:0007669"/>
    <property type="project" value="TreeGrafter"/>
</dbReference>
<evidence type="ECO:0000259" key="5">
    <source>
        <dbReference type="Pfam" id="PF02770"/>
    </source>
</evidence>
<accession>A0A0J7K2J8</accession>
<dbReference type="GO" id="GO:0033540">
    <property type="term" value="P:fatty acid beta-oxidation using acyl-CoA oxidase"/>
    <property type="evidence" value="ECO:0007669"/>
    <property type="project" value="TreeGrafter"/>
</dbReference>
<dbReference type="GO" id="GO:0005777">
    <property type="term" value="C:peroxisome"/>
    <property type="evidence" value="ECO:0007669"/>
    <property type="project" value="InterPro"/>
</dbReference>
<reference evidence="7 8" key="1">
    <citation type="submission" date="2015-04" db="EMBL/GenBank/DDBJ databases">
        <title>Lasius niger genome sequencing.</title>
        <authorList>
            <person name="Konorov E.A."/>
            <person name="Nikitin M.A."/>
            <person name="Kirill M.V."/>
            <person name="Chang P."/>
        </authorList>
    </citation>
    <scope>NUCLEOTIDE SEQUENCE [LARGE SCALE GENOMIC DNA]</scope>
    <source>
        <tissue evidence="7">Whole</tissue>
    </source>
</reference>
<dbReference type="InterPro" id="IPR046373">
    <property type="entry name" value="Acyl-CoA_Oxase/DH_mid-dom_sf"/>
</dbReference>
<organism evidence="7 8">
    <name type="scientific">Lasius niger</name>
    <name type="common">Black garden ant</name>
    <dbReference type="NCBI Taxonomy" id="67767"/>
    <lineage>
        <taxon>Eukaryota</taxon>
        <taxon>Metazoa</taxon>
        <taxon>Ecdysozoa</taxon>
        <taxon>Arthropoda</taxon>
        <taxon>Hexapoda</taxon>
        <taxon>Insecta</taxon>
        <taxon>Pterygota</taxon>
        <taxon>Neoptera</taxon>
        <taxon>Endopterygota</taxon>
        <taxon>Hymenoptera</taxon>
        <taxon>Apocrita</taxon>
        <taxon>Aculeata</taxon>
        <taxon>Formicoidea</taxon>
        <taxon>Formicidae</taxon>
        <taxon>Formicinae</taxon>
        <taxon>Lasius</taxon>
        <taxon>Lasius</taxon>
    </lineage>
</organism>
<dbReference type="GO" id="GO:0071949">
    <property type="term" value="F:FAD binding"/>
    <property type="evidence" value="ECO:0007669"/>
    <property type="project" value="InterPro"/>
</dbReference>
<evidence type="ECO:0000313" key="7">
    <source>
        <dbReference type="EMBL" id="KMQ84431.1"/>
    </source>
</evidence>
<evidence type="ECO:0000259" key="6">
    <source>
        <dbReference type="Pfam" id="PF22924"/>
    </source>
</evidence>
<evidence type="ECO:0000313" key="8">
    <source>
        <dbReference type="Proteomes" id="UP000036403"/>
    </source>
</evidence>
<dbReference type="GO" id="GO:0016402">
    <property type="term" value="F:pristanoyl-CoA oxidase activity"/>
    <property type="evidence" value="ECO:0007669"/>
    <property type="project" value="TreeGrafter"/>
</dbReference>
<dbReference type="PANTHER" id="PTHR10909:SF390">
    <property type="entry name" value="PEROXISOMAL ACYL-COENZYME A OXIDASE 3"/>
    <property type="match status" value="1"/>
</dbReference>